<keyword evidence="1" id="KW-0346">Stress response</keyword>
<dbReference type="CDD" id="cd06472">
    <property type="entry name" value="ACD_ScHsp26_like"/>
    <property type="match status" value="1"/>
</dbReference>
<protein>
    <submittedName>
        <fullName evidence="6">18.1 kDa class I heat shock protein-like</fullName>
    </submittedName>
</protein>
<feature type="domain" description="SHSP" evidence="4">
    <location>
        <begin position="69"/>
        <end position="188"/>
    </location>
</feature>
<comment type="similarity">
    <text evidence="2 3">Belongs to the small heat shock protein (HSP20) family.</text>
</comment>
<dbReference type="InterPro" id="IPR031107">
    <property type="entry name" value="Small_HSP"/>
</dbReference>
<evidence type="ECO:0000259" key="4">
    <source>
        <dbReference type="PROSITE" id="PS01031"/>
    </source>
</evidence>
<gene>
    <name evidence="6" type="primary">LOC105117611</name>
</gene>
<evidence type="ECO:0000256" key="1">
    <source>
        <dbReference type="ARBA" id="ARBA00023016"/>
    </source>
</evidence>
<evidence type="ECO:0000313" key="6">
    <source>
        <dbReference type="RefSeq" id="XP_011013640.1"/>
    </source>
</evidence>
<sequence>MQESSRQLSTFPLNTRTLHPPPPHIFYSKTLAQTLSTFNFPVLPCQTSMSLISQLCGDEIFDPFLSMINKCPVLNTPTDWKETPDAHVFVSDLPGLKKEEVTVEVVDEGKVLQISGDRKNEEISEDNKNDKWHHVERCRGKFLRRFRLPGNAKSDEVKASMENGVLVVTVPKQEVKKPEKKVIEIEEIKGSE</sequence>
<evidence type="ECO:0000256" key="2">
    <source>
        <dbReference type="PROSITE-ProRule" id="PRU00285"/>
    </source>
</evidence>
<reference evidence="6" key="1">
    <citation type="submission" date="2025-08" db="UniProtKB">
        <authorList>
            <consortium name="RefSeq"/>
        </authorList>
    </citation>
    <scope>IDENTIFICATION</scope>
</reference>
<evidence type="ECO:0000313" key="5">
    <source>
        <dbReference type="Proteomes" id="UP000694918"/>
    </source>
</evidence>
<accession>A0AAJ6TLY2</accession>
<dbReference type="Pfam" id="PF00011">
    <property type="entry name" value="HSP20"/>
    <property type="match status" value="1"/>
</dbReference>
<dbReference type="KEGG" id="peu:105117611"/>
<dbReference type="GeneID" id="105117611"/>
<evidence type="ECO:0000256" key="3">
    <source>
        <dbReference type="RuleBase" id="RU003616"/>
    </source>
</evidence>
<proteinExistence type="inferred from homology"/>
<name>A0AAJ6TLY2_POPEU</name>
<organism evidence="5 6">
    <name type="scientific">Populus euphratica</name>
    <name type="common">Euphrates poplar</name>
    <dbReference type="NCBI Taxonomy" id="75702"/>
    <lineage>
        <taxon>Eukaryota</taxon>
        <taxon>Viridiplantae</taxon>
        <taxon>Streptophyta</taxon>
        <taxon>Embryophyta</taxon>
        <taxon>Tracheophyta</taxon>
        <taxon>Spermatophyta</taxon>
        <taxon>Magnoliopsida</taxon>
        <taxon>eudicotyledons</taxon>
        <taxon>Gunneridae</taxon>
        <taxon>Pentapetalae</taxon>
        <taxon>rosids</taxon>
        <taxon>fabids</taxon>
        <taxon>Malpighiales</taxon>
        <taxon>Salicaceae</taxon>
        <taxon>Saliceae</taxon>
        <taxon>Populus</taxon>
    </lineage>
</organism>
<dbReference type="RefSeq" id="XP_011013640.1">
    <property type="nucleotide sequence ID" value="XM_011015338.1"/>
</dbReference>
<dbReference type="Proteomes" id="UP000694918">
    <property type="component" value="Unplaced"/>
</dbReference>
<dbReference type="InterPro" id="IPR008978">
    <property type="entry name" value="HSP20-like_chaperone"/>
</dbReference>
<dbReference type="SUPFAM" id="SSF49764">
    <property type="entry name" value="HSP20-like chaperones"/>
    <property type="match status" value="1"/>
</dbReference>
<dbReference type="PANTHER" id="PTHR11527">
    <property type="entry name" value="HEAT-SHOCK PROTEIN 20 FAMILY MEMBER"/>
    <property type="match status" value="1"/>
</dbReference>
<dbReference type="Gene3D" id="2.60.40.790">
    <property type="match status" value="1"/>
</dbReference>
<dbReference type="AlphaFoldDB" id="A0AAJ6TLY2"/>
<dbReference type="InterPro" id="IPR002068">
    <property type="entry name" value="A-crystallin/Hsp20_dom"/>
</dbReference>
<keyword evidence="5" id="KW-1185">Reference proteome</keyword>
<dbReference type="PROSITE" id="PS01031">
    <property type="entry name" value="SHSP"/>
    <property type="match status" value="1"/>
</dbReference>